<comment type="catalytic activity">
    <reaction evidence="1">
        <text>ATP + H2O = ADP + phosphate + H(+)</text>
        <dbReference type="Rhea" id="RHEA:13065"/>
        <dbReference type="ChEBI" id="CHEBI:15377"/>
        <dbReference type="ChEBI" id="CHEBI:15378"/>
        <dbReference type="ChEBI" id="CHEBI:30616"/>
        <dbReference type="ChEBI" id="CHEBI:43474"/>
        <dbReference type="ChEBI" id="CHEBI:456216"/>
    </reaction>
</comment>
<dbReference type="SMART" id="SM00268">
    <property type="entry name" value="ACTIN"/>
    <property type="match status" value="1"/>
</dbReference>
<dbReference type="SUPFAM" id="SSF53067">
    <property type="entry name" value="Actin-like ATPase domain"/>
    <property type="match status" value="2"/>
</dbReference>
<dbReference type="Proteomes" id="UP000241890">
    <property type="component" value="Unassembled WGS sequence"/>
</dbReference>
<evidence type="ECO:0000256" key="1">
    <source>
        <dbReference type="ARBA" id="ARBA00049360"/>
    </source>
</evidence>
<proteinExistence type="inferred from homology"/>
<dbReference type="Pfam" id="PF00022">
    <property type="entry name" value="Actin"/>
    <property type="match status" value="1"/>
</dbReference>
<protein>
    <submittedName>
        <fullName evidence="4">Actin</fullName>
    </submittedName>
</protein>
<dbReference type="Gene3D" id="3.30.420.40">
    <property type="match status" value="2"/>
</dbReference>
<gene>
    <name evidence="4" type="ORF">FCC1311_112242</name>
</gene>
<feature type="compositionally biased region" description="Polar residues" evidence="3">
    <location>
        <begin position="276"/>
        <end position="290"/>
    </location>
</feature>
<dbReference type="Gene3D" id="3.90.640.10">
    <property type="entry name" value="Actin, Chain A, domain 4"/>
    <property type="match status" value="1"/>
</dbReference>
<dbReference type="PRINTS" id="PR00190">
    <property type="entry name" value="ACTIN"/>
</dbReference>
<keyword evidence="5" id="KW-1185">Reference proteome</keyword>
<dbReference type="InterPro" id="IPR004000">
    <property type="entry name" value="Actin"/>
</dbReference>
<dbReference type="EMBL" id="BEYU01000247">
    <property type="protein sequence ID" value="GBG35002.1"/>
    <property type="molecule type" value="Genomic_DNA"/>
</dbReference>
<dbReference type="InterPro" id="IPR043129">
    <property type="entry name" value="ATPase_NBD"/>
</dbReference>
<dbReference type="AlphaFoldDB" id="A0A2R5GVY4"/>
<dbReference type="PANTHER" id="PTHR11937">
    <property type="entry name" value="ACTIN"/>
    <property type="match status" value="1"/>
</dbReference>
<name>A0A2R5GVY4_9STRA</name>
<evidence type="ECO:0000256" key="2">
    <source>
        <dbReference type="RuleBase" id="RU000487"/>
    </source>
</evidence>
<accession>A0A2R5GVY4</accession>
<dbReference type="OrthoDB" id="5132116at2759"/>
<comment type="caution">
    <text evidence="4">The sequence shown here is derived from an EMBL/GenBank/DDBJ whole genome shotgun (WGS) entry which is preliminary data.</text>
</comment>
<reference evidence="4 5" key="1">
    <citation type="submission" date="2017-12" db="EMBL/GenBank/DDBJ databases">
        <title>Sequencing, de novo assembly and annotation of complete genome of a new Thraustochytrid species, strain FCC1311.</title>
        <authorList>
            <person name="Sedici K."/>
            <person name="Godart F."/>
            <person name="Aiese Cigliano R."/>
            <person name="Sanseverino W."/>
            <person name="Barakat M."/>
            <person name="Ortet P."/>
            <person name="Marechal E."/>
            <person name="Cagnac O."/>
            <person name="Amato A."/>
        </authorList>
    </citation>
    <scope>NUCLEOTIDE SEQUENCE [LARGE SCALE GENOMIC DNA]</scope>
</reference>
<sequence length="439" mass="47111">GDGAKGQARAPERERIGATVVVDAGGWALKYGVAGDDAPSVVTPSAVGVDGGKGEPKGLAAGRSALAAYGEAVQVKEVVQDGRVAHWAGFEALLRYAEEAVFGEDADRVERRFMLVESLDAASEDRERMAEIYFEKFGATSLFACKSAPLNLYACARSSGLVLDIGGDRSSSCVVVDGFVHRDSIKFSQVAGKKVAETLLDRLETGAADKPGINVRPRYTFVRKTERDGSPKIAIQEAPAHASFARFWKLDLVDQMIHARARAAPVDPQALARVSRPTQSNTDELVSSATIPEEDEDTYELPDGTLVPRAARAARDALEILFNPKSLGRPETNVPVQEIVVKSAQFMTNADSRRDMYSNIVLAGGVTATPGFADRVACEIAVRARGAKPRIIVSGQEARKHNAWIGGSIFSSLTALENLWVSKSEYAEQGAKVINHKCP</sequence>
<comment type="similarity">
    <text evidence="2">Belongs to the actin family.</text>
</comment>
<evidence type="ECO:0000313" key="4">
    <source>
        <dbReference type="EMBL" id="GBG35002.1"/>
    </source>
</evidence>
<organism evidence="4 5">
    <name type="scientific">Hondaea fermentalgiana</name>
    <dbReference type="NCBI Taxonomy" id="2315210"/>
    <lineage>
        <taxon>Eukaryota</taxon>
        <taxon>Sar</taxon>
        <taxon>Stramenopiles</taxon>
        <taxon>Bigyra</taxon>
        <taxon>Labyrinthulomycetes</taxon>
        <taxon>Thraustochytrida</taxon>
        <taxon>Thraustochytriidae</taxon>
        <taxon>Hondaea</taxon>
    </lineage>
</organism>
<evidence type="ECO:0000313" key="5">
    <source>
        <dbReference type="Proteomes" id="UP000241890"/>
    </source>
</evidence>
<evidence type="ECO:0000256" key="3">
    <source>
        <dbReference type="SAM" id="MobiDB-lite"/>
    </source>
</evidence>
<feature type="non-terminal residue" evidence="4">
    <location>
        <position position="1"/>
    </location>
</feature>
<feature type="region of interest" description="Disordered" evidence="3">
    <location>
        <begin position="270"/>
        <end position="290"/>
    </location>
</feature>
<dbReference type="InParanoid" id="A0A2R5GVY4"/>